<keyword evidence="2" id="KW-1185">Reference proteome</keyword>
<reference evidence="1 2" key="1">
    <citation type="submission" date="2017-09" db="EMBL/GenBank/DDBJ databases">
        <title>WGS assembly of Aquilegia coerulea Goldsmith.</title>
        <authorList>
            <person name="Hodges S."/>
            <person name="Kramer E."/>
            <person name="Nordborg M."/>
            <person name="Tomkins J."/>
            <person name="Borevitz J."/>
            <person name="Derieg N."/>
            <person name="Yan J."/>
            <person name="Mihaltcheva S."/>
            <person name="Hayes R.D."/>
            <person name="Rokhsar D."/>
        </authorList>
    </citation>
    <scope>NUCLEOTIDE SEQUENCE [LARGE SCALE GENOMIC DNA]</scope>
    <source>
        <strain evidence="2">cv. Goldsmith</strain>
    </source>
</reference>
<dbReference type="FunCoup" id="A0A2G5DFZ2">
    <property type="interactions" value="24"/>
</dbReference>
<protein>
    <submittedName>
        <fullName evidence="1">Uncharacterized protein</fullName>
    </submittedName>
</protein>
<sequence length="285" mass="32190">MLIRSSSTPILNSWVSSYSVELSPEPDLFHHIQKTQSISLTTITSSFSSHSPNKITRARSENDLRDLVIQKRNSFNQSLNKFIEDEEEQDLKKNFKFLSMNGLFSSSRLDELVEEEEEYVGGGIGSNGGKCNGGGGDGFSDFNNGNDETDAYYQKMIESNPGNGLLLGNYAKFLKEVRGDLVKAEEYCERAILVNPNDANVTSLYGDLIWEIHKDASRAEKYYDQAVQAEPNDCYVMASYARFLWDAEEDEEEEAKERENEENCKNVRRSPDLFQGVSFPTVAAY</sequence>
<proteinExistence type="predicted"/>
<gene>
    <name evidence="1" type="ORF">AQUCO_02000112v1</name>
</gene>
<evidence type="ECO:0000313" key="1">
    <source>
        <dbReference type="EMBL" id="PIA42439.1"/>
    </source>
</evidence>
<dbReference type="InParanoid" id="A0A2G5DFZ2"/>
<dbReference type="SUPFAM" id="SSF48452">
    <property type="entry name" value="TPR-like"/>
    <property type="match status" value="1"/>
</dbReference>
<evidence type="ECO:0000313" key="2">
    <source>
        <dbReference type="Proteomes" id="UP000230069"/>
    </source>
</evidence>
<dbReference type="PANTHER" id="PTHR26312">
    <property type="entry name" value="TETRATRICOPEPTIDE REPEAT PROTEIN 5"/>
    <property type="match status" value="1"/>
</dbReference>
<organism evidence="1 2">
    <name type="scientific">Aquilegia coerulea</name>
    <name type="common">Rocky mountain columbine</name>
    <dbReference type="NCBI Taxonomy" id="218851"/>
    <lineage>
        <taxon>Eukaryota</taxon>
        <taxon>Viridiplantae</taxon>
        <taxon>Streptophyta</taxon>
        <taxon>Embryophyta</taxon>
        <taxon>Tracheophyta</taxon>
        <taxon>Spermatophyta</taxon>
        <taxon>Magnoliopsida</taxon>
        <taxon>Ranunculales</taxon>
        <taxon>Ranunculaceae</taxon>
        <taxon>Thalictroideae</taxon>
        <taxon>Aquilegia</taxon>
    </lineage>
</organism>
<name>A0A2G5DFZ2_AQUCA</name>
<dbReference type="Proteomes" id="UP000230069">
    <property type="component" value="Unassembled WGS sequence"/>
</dbReference>
<accession>A0A2G5DFZ2</accession>
<dbReference type="EMBL" id="KZ305037">
    <property type="protein sequence ID" value="PIA42439.1"/>
    <property type="molecule type" value="Genomic_DNA"/>
</dbReference>
<dbReference type="OrthoDB" id="439046at2759"/>
<dbReference type="PANTHER" id="PTHR26312:SF227">
    <property type="entry name" value="TETRATRICOPEPTIDE REPEAT (TPR)-LIKE SUPERFAMILY PROTEIN"/>
    <property type="match status" value="1"/>
</dbReference>
<dbReference type="AlphaFoldDB" id="A0A2G5DFZ2"/>
<dbReference type="Gene3D" id="1.25.40.10">
    <property type="entry name" value="Tetratricopeptide repeat domain"/>
    <property type="match status" value="1"/>
</dbReference>
<dbReference type="InterPro" id="IPR011990">
    <property type="entry name" value="TPR-like_helical_dom_sf"/>
</dbReference>